<evidence type="ECO:0000313" key="18">
    <source>
        <dbReference type="EMBL" id="CAH0364604.1"/>
    </source>
</evidence>
<evidence type="ECO:0000259" key="16">
    <source>
        <dbReference type="Pfam" id="PF00933"/>
    </source>
</evidence>
<comment type="similarity">
    <text evidence="3">Belongs to the glycosyl hydrolase 3 family.</text>
</comment>
<dbReference type="GO" id="GO:0008422">
    <property type="term" value="F:beta-glucosidase activity"/>
    <property type="evidence" value="ECO:0007669"/>
    <property type="project" value="UniProtKB-EC"/>
</dbReference>
<dbReference type="EMBL" id="CAKKNE010000001">
    <property type="protein sequence ID" value="CAH0364604.1"/>
    <property type="molecule type" value="Genomic_DNA"/>
</dbReference>
<feature type="transmembrane region" description="Helical" evidence="14">
    <location>
        <begin position="668"/>
        <end position="688"/>
    </location>
</feature>
<keyword evidence="14" id="KW-0472">Membrane</keyword>
<dbReference type="PRINTS" id="PR00133">
    <property type="entry name" value="GLHYDRLASE3"/>
</dbReference>
<dbReference type="GO" id="GO:0005576">
    <property type="term" value="C:extracellular region"/>
    <property type="evidence" value="ECO:0007669"/>
    <property type="project" value="UniProtKB-SubCell"/>
</dbReference>
<evidence type="ECO:0000256" key="4">
    <source>
        <dbReference type="ARBA" id="ARBA00012744"/>
    </source>
</evidence>
<dbReference type="PANTHER" id="PTHR42715:SF12">
    <property type="entry name" value="BETA-GLUCOSIDASE G-RELATED"/>
    <property type="match status" value="1"/>
</dbReference>
<evidence type="ECO:0000256" key="8">
    <source>
        <dbReference type="ARBA" id="ARBA00023295"/>
    </source>
</evidence>
<dbReference type="OrthoDB" id="416222at2759"/>
<sequence length="739" mass="78166">MRPTAVVLLLAAAARAGDDVEQKVIAIVASLTRQEKLELMNGIGWDQWDIRDGYYVGNLLGAPAKGLPAFKMHDAGQGFRTHDPRVVGTVTSWPCALALASTWDHSSVTAFANAAAAEFRAKGANVILGPGLNVHRVARGGRNAEYLSGEDPVLGAVLASKYVETFHAHGIMTVAKHYGFNQQETRRNTYDALVDAEAKELYYTPYKGAIAAGCLAVMCAYNKLNGHHACASDELLVSDLRERMAFKGFVVSDWAAAHQYHAGLDVAMPGSAVDDSGDPRGWYSAERLDVLDEASLDAHVARIVRAAASVPGFLDDHGCAPGSCQEELYATNATSSEHRALARDLAADSVVMLKNNEVLPLKTGSKIAVVGDACAAVHDAETLMKRWDLGDYYVVGGSGRVVAARIPSVLDALWDADIVGVAGDDLDAALAAAAGADVVVACGGAATTEAADRATLRLDNHDFLTALVAGVDAPVVLVALAPGAIVLPQADAAAAALVCFLCGEATGLALADVLLGRKEPGGRLPVTLPRSEAATVQPCEDDACPYTEGVRGGYRGIDRADVHFPFGHGLGYAAFELEVLEVTAGAVTAVLRHVSGPGGSAVVQVYGSEPSRLLAFEKRFLDEGDEDVVSLRFRGAASEVAVGFSSGEATTYAVQGGAGDGFRRDANWWILVVGPPILVFSIIGWLLFRDRKRRRAEERTRSSERRRSLELTATFRPGDSAADGAFFSIPLDEEKPQFV</sequence>
<dbReference type="GO" id="GO:0009251">
    <property type="term" value="P:glucan catabolic process"/>
    <property type="evidence" value="ECO:0007669"/>
    <property type="project" value="TreeGrafter"/>
</dbReference>
<dbReference type="AlphaFoldDB" id="A0A8J2SBN1"/>
<comment type="function">
    <text evidence="9">Beta-glucosidases are one of a number of cellulolytic enzymes involved in the degradation of cellulosic biomass. Catalyzes the last step releasing glucose from the inhibitory cellobiose.</text>
</comment>
<dbReference type="SUPFAM" id="SSF51445">
    <property type="entry name" value="(Trans)glycosidases"/>
    <property type="match status" value="1"/>
</dbReference>
<dbReference type="InterPro" id="IPR017853">
    <property type="entry name" value="GH"/>
</dbReference>
<keyword evidence="8" id="KW-0326">Glycosidase</keyword>
<dbReference type="InterPro" id="IPR002772">
    <property type="entry name" value="Glyco_hydro_3_C"/>
</dbReference>
<evidence type="ECO:0000313" key="19">
    <source>
        <dbReference type="Proteomes" id="UP000789595"/>
    </source>
</evidence>
<keyword evidence="14" id="KW-1133">Transmembrane helix</keyword>
<proteinExistence type="inferred from homology"/>
<evidence type="ECO:0000256" key="11">
    <source>
        <dbReference type="ARBA" id="ARBA00041276"/>
    </source>
</evidence>
<dbReference type="PANTHER" id="PTHR42715">
    <property type="entry name" value="BETA-GLUCOSIDASE"/>
    <property type="match status" value="1"/>
</dbReference>
<keyword evidence="19" id="KW-1185">Reference proteome</keyword>
<feature type="domain" description="Glycoside hydrolase family 3 C-terminal" evidence="17">
    <location>
        <begin position="350"/>
        <end position="572"/>
    </location>
</feature>
<protein>
    <recommendedName>
        <fullName evidence="10">Probable beta-glucosidase G</fullName>
        <ecNumber evidence="4">3.2.1.21</ecNumber>
    </recommendedName>
    <alternativeName>
        <fullName evidence="11">Beta-D-glucoside glucohydrolase G</fullName>
    </alternativeName>
    <alternativeName>
        <fullName evidence="12">Cellobiase G</fullName>
    </alternativeName>
    <alternativeName>
        <fullName evidence="13">Gentiobiase G</fullName>
    </alternativeName>
</protein>
<dbReference type="EC" id="3.2.1.21" evidence="4"/>
<dbReference type="SUPFAM" id="SSF52279">
    <property type="entry name" value="Beta-D-glucan exohydrolase, C-terminal domain"/>
    <property type="match status" value="1"/>
</dbReference>
<keyword evidence="5" id="KW-0964">Secreted</keyword>
<gene>
    <name evidence="18" type="ORF">PECAL_1P09740</name>
</gene>
<dbReference type="Gene3D" id="3.40.50.1700">
    <property type="entry name" value="Glycoside hydrolase family 3 C-terminal domain"/>
    <property type="match status" value="1"/>
</dbReference>
<evidence type="ECO:0000256" key="5">
    <source>
        <dbReference type="ARBA" id="ARBA00022525"/>
    </source>
</evidence>
<feature type="signal peptide" evidence="15">
    <location>
        <begin position="1"/>
        <end position="16"/>
    </location>
</feature>
<evidence type="ECO:0000256" key="14">
    <source>
        <dbReference type="SAM" id="Phobius"/>
    </source>
</evidence>
<evidence type="ECO:0000256" key="9">
    <source>
        <dbReference type="ARBA" id="ARBA00024983"/>
    </source>
</evidence>
<keyword evidence="7" id="KW-0378">Hydrolase</keyword>
<evidence type="ECO:0000256" key="15">
    <source>
        <dbReference type="SAM" id="SignalP"/>
    </source>
</evidence>
<name>A0A8J2SBN1_9STRA</name>
<dbReference type="Pfam" id="PF00933">
    <property type="entry name" value="Glyco_hydro_3"/>
    <property type="match status" value="1"/>
</dbReference>
<evidence type="ECO:0000256" key="2">
    <source>
        <dbReference type="ARBA" id="ARBA00004613"/>
    </source>
</evidence>
<keyword evidence="14" id="KW-0812">Transmembrane</keyword>
<dbReference type="Pfam" id="PF01915">
    <property type="entry name" value="Glyco_hydro_3_C"/>
    <property type="match status" value="1"/>
</dbReference>
<evidence type="ECO:0000256" key="7">
    <source>
        <dbReference type="ARBA" id="ARBA00022801"/>
    </source>
</evidence>
<dbReference type="Gene3D" id="3.20.20.300">
    <property type="entry name" value="Glycoside hydrolase, family 3, N-terminal domain"/>
    <property type="match status" value="1"/>
</dbReference>
<dbReference type="InterPro" id="IPR036962">
    <property type="entry name" value="Glyco_hydro_3_N_sf"/>
</dbReference>
<evidence type="ECO:0000259" key="17">
    <source>
        <dbReference type="Pfam" id="PF01915"/>
    </source>
</evidence>
<dbReference type="InterPro" id="IPR050288">
    <property type="entry name" value="Cellulose_deg_GH3"/>
</dbReference>
<evidence type="ECO:0000256" key="10">
    <source>
        <dbReference type="ARBA" id="ARBA00039579"/>
    </source>
</evidence>
<accession>A0A8J2SBN1</accession>
<comment type="subcellular location">
    <subcellularLocation>
        <location evidence="2">Secreted</location>
    </subcellularLocation>
</comment>
<reference evidence="18" key="1">
    <citation type="submission" date="2021-11" db="EMBL/GenBank/DDBJ databases">
        <authorList>
            <consortium name="Genoscope - CEA"/>
            <person name="William W."/>
        </authorList>
    </citation>
    <scope>NUCLEOTIDE SEQUENCE</scope>
</reference>
<evidence type="ECO:0000256" key="3">
    <source>
        <dbReference type="ARBA" id="ARBA00005336"/>
    </source>
</evidence>
<comment type="catalytic activity">
    <reaction evidence="1">
        <text>Hydrolysis of terminal, non-reducing beta-D-glucosyl residues with release of beta-D-glucose.</text>
        <dbReference type="EC" id="3.2.1.21"/>
    </reaction>
</comment>
<evidence type="ECO:0000256" key="13">
    <source>
        <dbReference type="ARBA" id="ARBA00041808"/>
    </source>
</evidence>
<organism evidence="18 19">
    <name type="scientific">Pelagomonas calceolata</name>
    <dbReference type="NCBI Taxonomy" id="35677"/>
    <lineage>
        <taxon>Eukaryota</taxon>
        <taxon>Sar</taxon>
        <taxon>Stramenopiles</taxon>
        <taxon>Ochrophyta</taxon>
        <taxon>Pelagophyceae</taxon>
        <taxon>Pelagomonadales</taxon>
        <taxon>Pelagomonadaceae</taxon>
        <taxon>Pelagomonas</taxon>
    </lineage>
</organism>
<evidence type="ECO:0000256" key="1">
    <source>
        <dbReference type="ARBA" id="ARBA00000448"/>
    </source>
</evidence>
<evidence type="ECO:0000256" key="12">
    <source>
        <dbReference type="ARBA" id="ARBA00041601"/>
    </source>
</evidence>
<dbReference type="InterPro" id="IPR001764">
    <property type="entry name" value="Glyco_hydro_3_N"/>
</dbReference>
<feature type="chain" id="PRO_5035329088" description="Probable beta-glucosidase G" evidence="15">
    <location>
        <begin position="17"/>
        <end position="739"/>
    </location>
</feature>
<dbReference type="InterPro" id="IPR036881">
    <property type="entry name" value="Glyco_hydro_3_C_sf"/>
</dbReference>
<evidence type="ECO:0000256" key="6">
    <source>
        <dbReference type="ARBA" id="ARBA00022729"/>
    </source>
</evidence>
<comment type="caution">
    <text evidence="18">The sequence shown here is derived from an EMBL/GenBank/DDBJ whole genome shotgun (WGS) entry which is preliminary data.</text>
</comment>
<keyword evidence="6 15" id="KW-0732">Signal</keyword>
<feature type="domain" description="Glycoside hydrolase family 3 N-terminal" evidence="16">
    <location>
        <begin position="68"/>
        <end position="257"/>
    </location>
</feature>
<dbReference type="Proteomes" id="UP000789595">
    <property type="component" value="Unassembled WGS sequence"/>
</dbReference>